<name>A0ABQ1QGY4_9RHOB</name>
<dbReference type="Proteomes" id="UP000617355">
    <property type="component" value="Unassembled WGS sequence"/>
</dbReference>
<protein>
    <submittedName>
        <fullName evidence="1">Uncharacterized protein</fullName>
    </submittedName>
</protein>
<evidence type="ECO:0000313" key="1">
    <source>
        <dbReference type="EMBL" id="GGD26809.1"/>
    </source>
</evidence>
<accession>A0ABQ1QGY4</accession>
<sequence length="172" mass="19562">MTKDLRRQTADILALRHLTIEMAEPAMEWGWAMVDGERYSDGIWALTALQPPYYWSEISDLVGQIAREQGLVTPSSQDEATQWLAYGHLEDVLASGGEDFQSLKLVSRLWFDHETPDLHIFYKLKHAIREAEANGTQGHVEGLTAENWKAMLCDIVRDWLDAHPRPDPFGEG</sequence>
<gene>
    <name evidence="1" type="ORF">GCM10011358_08920</name>
</gene>
<dbReference type="RefSeq" id="WP_188526388.1">
    <property type="nucleotide sequence ID" value="NZ_BMGI01000001.1"/>
</dbReference>
<dbReference type="EMBL" id="BMGI01000001">
    <property type="protein sequence ID" value="GGD26809.1"/>
    <property type="molecule type" value="Genomic_DNA"/>
</dbReference>
<evidence type="ECO:0000313" key="2">
    <source>
        <dbReference type="Proteomes" id="UP000617355"/>
    </source>
</evidence>
<comment type="caution">
    <text evidence="1">The sequence shown here is derived from an EMBL/GenBank/DDBJ whole genome shotgun (WGS) entry which is preliminary data.</text>
</comment>
<proteinExistence type="predicted"/>
<keyword evidence="2" id="KW-1185">Reference proteome</keyword>
<reference evidence="2" key="1">
    <citation type="journal article" date="2019" name="Int. J. Syst. Evol. Microbiol.">
        <title>The Global Catalogue of Microorganisms (GCM) 10K type strain sequencing project: providing services to taxonomists for standard genome sequencing and annotation.</title>
        <authorList>
            <consortium name="The Broad Institute Genomics Platform"/>
            <consortium name="The Broad Institute Genome Sequencing Center for Infectious Disease"/>
            <person name="Wu L."/>
            <person name="Ma J."/>
        </authorList>
    </citation>
    <scope>NUCLEOTIDE SEQUENCE [LARGE SCALE GENOMIC DNA]</scope>
    <source>
        <strain evidence="2">CGMCC 1.12922</strain>
    </source>
</reference>
<organism evidence="1 2">
    <name type="scientific">Sinisalibacter lacisalsi</name>
    <dbReference type="NCBI Taxonomy" id="1526570"/>
    <lineage>
        <taxon>Bacteria</taxon>
        <taxon>Pseudomonadati</taxon>
        <taxon>Pseudomonadota</taxon>
        <taxon>Alphaproteobacteria</taxon>
        <taxon>Rhodobacterales</taxon>
        <taxon>Roseobacteraceae</taxon>
        <taxon>Sinisalibacter</taxon>
    </lineage>
</organism>